<dbReference type="PANTHER" id="PTHR34985">
    <property type="entry name" value="SLR0554 PROTEIN"/>
    <property type="match status" value="1"/>
</dbReference>
<evidence type="ECO:0000313" key="3">
    <source>
        <dbReference type="Proteomes" id="UP001596108"/>
    </source>
</evidence>
<proteinExistence type="predicted"/>
<evidence type="ECO:0000313" key="2">
    <source>
        <dbReference type="EMBL" id="MFC5532256.1"/>
    </source>
</evidence>
<reference evidence="3" key="1">
    <citation type="journal article" date="2019" name="Int. J. Syst. Evol. Microbiol.">
        <title>The Global Catalogue of Microorganisms (GCM) 10K type strain sequencing project: providing services to taxonomists for standard genome sequencing and annotation.</title>
        <authorList>
            <consortium name="The Broad Institute Genomics Platform"/>
            <consortium name="The Broad Institute Genome Sequencing Center for Infectious Disease"/>
            <person name="Wu L."/>
            <person name="Ma J."/>
        </authorList>
    </citation>
    <scope>NUCLEOTIDE SEQUENCE [LARGE SCALE GENOMIC DNA]</scope>
    <source>
        <strain evidence="3">CGMCC 1.18578</strain>
    </source>
</reference>
<dbReference type="RefSeq" id="WP_378114225.1">
    <property type="nucleotide sequence ID" value="NZ_JBHSNC010000057.1"/>
</dbReference>
<sequence length="808" mass="93271">MQAKLPVRLAVHDQELAVAFGKSRTDVNWKNDYLTWGEFISRLGHTRRTEEYLTQYDLMTDSQKGQVKDGPAFVGGAVRGGRRKRESVETRCLFTLDVDHAIEGFIFLAQMIVLGGIAHVIYSTHSHRPNKPKYRIIVLASREMSPDEYAAASRRLAFLIGMEYFDKTTFDVNRLMYMPSCSKDAEPVFVDESHGEPIDVDWLLSGYKDWRDMSQWHRHPGEENDVTSARGKLKDAREKDDIVGQFCRTYSIEEAIENFIPVVYTPVPGHNDRWTFTGGTSAGGMLTYPDGHMYSMHQSDPANTGHCLNAYDMVRIHKFGHLDEGVHDRTNFSKYPSQTAMRELAAADPRVKELAIAETFGGAMAEHTTSKTEEPENSKWLLQLETDKKNPSKVLPTSANVELILKNGPFRNVLAYDDFLYTEVIRQRLPWRDRKRPNLEYEPWLGDDDALLQHYLGSVYRIQSKALVLNALKSVAHQNEFHPIKEYLTAQVWDRAERLDRLFVVYLGADDSPYVRTVTRKMFVAAVARIFEPGCKFDHMLVLVGPQGAHKSTILQMLGRRWFSDSLKSFDTKEAGEHMQSAWIFEFGELAAMKKAAVEEIKAFITKRSDKYRVAFDRIVSDFPRKCVFFGTTNNYNFLKDDTGNRRFWPVDVDPNKRIKNVFIDLTEYEIGQIWAEAVYHFRRGESLKLPDELEAAARVIQSDHEEDDPRLGLIEEYLETRLPTSWNDLEEWERRNYLRQPTGTYQRKRVSAAEIWVECLGNKRGDMEVWDARGIYNLIRKIPGWVERKGRVKVSGYGLQTVYEREQ</sequence>
<dbReference type="InterPro" id="IPR027417">
    <property type="entry name" value="P-loop_NTPase"/>
</dbReference>
<dbReference type="InterPro" id="IPR007936">
    <property type="entry name" value="VapE-like_dom"/>
</dbReference>
<dbReference type="EMBL" id="JBHSNC010000057">
    <property type="protein sequence ID" value="MFC5532256.1"/>
    <property type="molecule type" value="Genomic_DNA"/>
</dbReference>
<dbReference type="Pfam" id="PF05272">
    <property type="entry name" value="VapE-like_dom"/>
    <property type="match status" value="1"/>
</dbReference>
<name>A0ABW0R6A5_9BACL</name>
<protein>
    <submittedName>
        <fullName evidence="2">VapE domain-containing protein</fullName>
    </submittedName>
</protein>
<comment type="caution">
    <text evidence="2">The sequence shown here is derived from an EMBL/GenBank/DDBJ whole genome shotgun (WGS) entry which is preliminary data.</text>
</comment>
<keyword evidence="3" id="KW-1185">Reference proteome</keyword>
<gene>
    <name evidence="2" type="ORF">ACFPQ4_22810</name>
</gene>
<accession>A0ABW0R6A5</accession>
<organism evidence="2 3">
    <name type="scientific">Cohnella yongneupensis</name>
    <dbReference type="NCBI Taxonomy" id="425006"/>
    <lineage>
        <taxon>Bacteria</taxon>
        <taxon>Bacillati</taxon>
        <taxon>Bacillota</taxon>
        <taxon>Bacilli</taxon>
        <taxon>Bacillales</taxon>
        <taxon>Paenibacillaceae</taxon>
        <taxon>Cohnella</taxon>
    </lineage>
</organism>
<evidence type="ECO:0000259" key="1">
    <source>
        <dbReference type="Pfam" id="PF05272"/>
    </source>
</evidence>
<feature type="domain" description="Virulence-associated protein E-like" evidence="1">
    <location>
        <begin position="489"/>
        <end position="706"/>
    </location>
</feature>
<dbReference type="SUPFAM" id="SSF52540">
    <property type="entry name" value="P-loop containing nucleoside triphosphate hydrolases"/>
    <property type="match status" value="1"/>
</dbReference>
<dbReference type="PANTHER" id="PTHR34985:SF1">
    <property type="entry name" value="SLR0554 PROTEIN"/>
    <property type="match status" value="1"/>
</dbReference>
<dbReference type="Proteomes" id="UP001596108">
    <property type="component" value="Unassembled WGS sequence"/>
</dbReference>